<proteinExistence type="predicted"/>
<dbReference type="Proteomes" id="UP001482620">
    <property type="component" value="Unassembled WGS sequence"/>
</dbReference>
<gene>
    <name evidence="2" type="ORF">ILYODFUR_003162</name>
</gene>
<feature type="chain" id="PRO_5047300555" description="Secreted protein" evidence="1">
    <location>
        <begin position="27"/>
        <end position="118"/>
    </location>
</feature>
<evidence type="ECO:0000313" key="2">
    <source>
        <dbReference type="EMBL" id="MEQ2239315.1"/>
    </source>
</evidence>
<sequence>MPPFSKHSVIHLAGLTIASFALSCAAAPSRTGCIGNQRGVLFRSSCKSLRHCFKREMSQTASFTSVQFKNLLQTWGTHVYNLCAAAHTNIASICQCKFWNNMLKIDLFALNIGYRVTI</sequence>
<organism evidence="2 3">
    <name type="scientific">Ilyodon furcidens</name>
    <name type="common">goldbreast splitfin</name>
    <dbReference type="NCBI Taxonomy" id="33524"/>
    <lineage>
        <taxon>Eukaryota</taxon>
        <taxon>Metazoa</taxon>
        <taxon>Chordata</taxon>
        <taxon>Craniata</taxon>
        <taxon>Vertebrata</taxon>
        <taxon>Euteleostomi</taxon>
        <taxon>Actinopterygii</taxon>
        <taxon>Neopterygii</taxon>
        <taxon>Teleostei</taxon>
        <taxon>Neoteleostei</taxon>
        <taxon>Acanthomorphata</taxon>
        <taxon>Ovalentaria</taxon>
        <taxon>Atherinomorphae</taxon>
        <taxon>Cyprinodontiformes</taxon>
        <taxon>Goodeidae</taxon>
        <taxon>Ilyodon</taxon>
    </lineage>
</organism>
<feature type="signal peptide" evidence="1">
    <location>
        <begin position="1"/>
        <end position="26"/>
    </location>
</feature>
<evidence type="ECO:0000256" key="1">
    <source>
        <dbReference type="SAM" id="SignalP"/>
    </source>
</evidence>
<protein>
    <recommendedName>
        <fullName evidence="4">Secreted protein</fullName>
    </recommendedName>
</protein>
<reference evidence="2 3" key="1">
    <citation type="submission" date="2021-06" db="EMBL/GenBank/DDBJ databases">
        <authorList>
            <person name="Palmer J.M."/>
        </authorList>
    </citation>
    <scope>NUCLEOTIDE SEQUENCE [LARGE SCALE GENOMIC DNA]</scope>
    <source>
        <strain evidence="3">if_2019</strain>
        <tissue evidence="2">Muscle</tissue>
    </source>
</reference>
<dbReference type="EMBL" id="JAHRIQ010058086">
    <property type="protein sequence ID" value="MEQ2239315.1"/>
    <property type="molecule type" value="Genomic_DNA"/>
</dbReference>
<comment type="caution">
    <text evidence="2">The sequence shown here is derived from an EMBL/GenBank/DDBJ whole genome shotgun (WGS) entry which is preliminary data.</text>
</comment>
<name>A0ABV0U443_9TELE</name>
<dbReference type="PROSITE" id="PS51257">
    <property type="entry name" value="PROKAR_LIPOPROTEIN"/>
    <property type="match status" value="1"/>
</dbReference>
<evidence type="ECO:0008006" key="4">
    <source>
        <dbReference type="Google" id="ProtNLM"/>
    </source>
</evidence>
<keyword evidence="3" id="KW-1185">Reference proteome</keyword>
<keyword evidence="1" id="KW-0732">Signal</keyword>
<accession>A0ABV0U443</accession>
<evidence type="ECO:0000313" key="3">
    <source>
        <dbReference type="Proteomes" id="UP001482620"/>
    </source>
</evidence>